<dbReference type="PANTHER" id="PTHR36142">
    <property type="entry name" value="METALLO-HYDROLASE/OXIDOREDUCTASE SUPERFAMILY PROTEIN"/>
    <property type="match status" value="1"/>
</dbReference>
<dbReference type="EMBL" id="AZHC01000016">
    <property type="protein sequence ID" value="OAA41344.1"/>
    <property type="molecule type" value="Genomic_DNA"/>
</dbReference>
<proteinExistence type="predicted"/>
<evidence type="ECO:0000313" key="2">
    <source>
        <dbReference type="Proteomes" id="UP000243498"/>
    </source>
</evidence>
<sequence>MEDTDARCLEQHFTACPDCLRPLLVSLNGHNSWLMSFPRPQADQQQSGRAYFHIVLEPWLVGPADLVASWFIHIDLPSSPAFPTAHAVEAVARHIEELASKHVLNRRMSNEVFNPAGHIDAILLGFHYYSHVHEATLREFHGNVPVVATPQAARIIKPWNHFSTIDIIHNLDHAAASWRAPHLHPGPSLPPWLTVLHLPGHREMNFCTAIVWTHTQQDGDATVEVHETILTSPYGILPNQGSLQAFLVSEPQTRKLALLHGTKESHIGGKQTSLGVKSGLALYRHLGGVKYWLLAHDLPLTYSGIFMRLSRTADTPRTLEWALDQERSKKSVPKKQPDVFRVPNGSCLVLEA</sequence>
<comment type="caution">
    <text evidence="1">The sequence shown here is derived from an EMBL/GenBank/DDBJ whole genome shotgun (WGS) entry which is preliminary data.</text>
</comment>
<protein>
    <submittedName>
        <fullName evidence="1">Uncharacterized protein</fullName>
    </submittedName>
</protein>
<reference evidence="1 2" key="1">
    <citation type="journal article" date="2016" name="Genome Biol. Evol.">
        <title>Divergent and convergent evolution of fungal pathogenicity.</title>
        <authorList>
            <person name="Shang Y."/>
            <person name="Xiao G."/>
            <person name="Zheng P."/>
            <person name="Cen K."/>
            <person name="Zhan S."/>
            <person name="Wang C."/>
        </authorList>
    </citation>
    <scope>NUCLEOTIDE SEQUENCE [LARGE SCALE GENOMIC DNA]</scope>
    <source>
        <strain evidence="1 2">RCEF 4871</strain>
    </source>
</reference>
<accession>A0A167CLW5</accession>
<dbReference type="PANTHER" id="PTHR36142:SF2">
    <property type="entry name" value="METALLO-HYDROLASE_OXIDOREDUCTASE SUPERFAMILY PROTEIN"/>
    <property type="match status" value="1"/>
</dbReference>
<gene>
    <name evidence="1" type="ORF">NOR_05422</name>
</gene>
<evidence type="ECO:0000313" key="1">
    <source>
        <dbReference type="EMBL" id="OAA41344.1"/>
    </source>
</evidence>
<dbReference type="OMA" id="YSDHLHP"/>
<keyword evidence="2" id="KW-1185">Reference proteome</keyword>
<dbReference type="Proteomes" id="UP000243498">
    <property type="component" value="Unassembled WGS sequence"/>
</dbReference>
<dbReference type="AlphaFoldDB" id="A0A167CLW5"/>
<organism evidence="1 2">
    <name type="scientific">Metarhizium rileyi (strain RCEF 4871)</name>
    <name type="common">Nomuraea rileyi</name>
    <dbReference type="NCBI Taxonomy" id="1649241"/>
    <lineage>
        <taxon>Eukaryota</taxon>
        <taxon>Fungi</taxon>
        <taxon>Dikarya</taxon>
        <taxon>Ascomycota</taxon>
        <taxon>Pezizomycotina</taxon>
        <taxon>Sordariomycetes</taxon>
        <taxon>Hypocreomycetidae</taxon>
        <taxon>Hypocreales</taxon>
        <taxon>Clavicipitaceae</taxon>
        <taxon>Metarhizium</taxon>
    </lineage>
</organism>
<name>A0A167CLW5_METRR</name>
<dbReference type="OrthoDB" id="9971601at2759"/>